<feature type="compositionally biased region" description="Basic and acidic residues" evidence="7">
    <location>
        <begin position="228"/>
        <end position="246"/>
    </location>
</feature>
<dbReference type="AlphaFoldDB" id="A0A067PMY7"/>
<dbReference type="OrthoDB" id="515401at2759"/>
<dbReference type="CDD" id="cd00202">
    <property type="entry name" value="ZnF_GATA"/>
    <property type="match status" value="2"/>
</dbReference>
<evidence type="ECO:0000259" key="8">
    <source>
        <dbReference type="PROSITE" id="PS50114"/>
    </source>
</evidence>
<dbReference type="InterPro" id="IPR013088">
    <property type="entry name" value="Znf_NHR/GATA"/>
</dbReference>
<comment type="subcellular location">
    <subcellularLocation>
        <location evidence="1">Nucleus</location>
    </subcellularLocation>
</comment>
<dbReference type="PROSITE" id="PS50114">
    <property type="entry name" value="GATA_ZN_FINGER_2"/>
    <property type="match status" value="2"/>
</dbReference>
<dbReference type="Proteomes" id="UP000027265">
    <property type="component" value="Unassembled WGS sequence"/>
</dbReference>
<dbReference type="SUPFAM" id="SSF57716">
    <property type="entry name" value="Glucocorticoid receptor-like (DNA-binding domain)"/>
    <property type="match status" value="2"/>
</dbReference>
<dbReference type="STRING" id="933084.A0A067PMY7"/>
<keyword evidence="4" id="KW-0862">Zinc</keyword>
<dbReference type="GO" id="GO:0005634">
    <property type="term" value="C:nucleus"/>
    <property type="evidence" value="ECO:0007669"/>
    <property type="project" value="UniProtKB-SubCell"/>
</dbReference>
<dbReference type="GO" id="GO:0000981">
    <property type="term" value="F:DNA-binding transcription factor activity, RNA polymerase II-specific"/>
    <property type="evidence" value="ECO:0007669"/>
    <property type="project" value="TreeGrafter"/>
</dbReference>
<evidence type="ECO:0000313" key="9">
    <source>
        <dbReference type="EMBL" id="KDQ55165.1"/>
    </source>
</evidence>
<dbReference type="GO" id="GO:0000978">
    <property type="term" value="F:RNA polymerase II cis-regulatory region sequence-specific DNA binding"/>
    <property type="evidence" value="ECO:0007669"/>
    <property type="project" value="TreeGrafter"/>
</dbReference>
<dbReference type="GO" id="GO:0045944">
    <property type="term" value="P:positive regulation of transcription by RNA polymerase II"/>
    <property type="evidence" value="ECO:0007669"/>
    <property type="project" value="TreeGrafter"/>
</dbReference>
<feature type="compositionally biased region" description="Polar residues" evidence="7">
    <location>
        <begin position="115"/>
        <end position="155"/>
    </location>
</feature>
<sequence>MSYHPHHRHVPQVVYDPMTGLAHPPSGFYESGASAAIPPADASSGVTYTSSKDSNRAAQWAKYNSSASQHQMAHPHTTAYPHASHPAQHFYQGDTMAYTRNNSHTGSMHDPSLGYQHNPTSIHSSPASLPRSTTSSLSEAFNLPPTISHSRSHMQNPPRPDSRTAYMLQQPPQTLPPNTHPSSSTPPPKVCSHCNATSTPLWRRNPTTLQPLCNACGLYLQQRSKLRPQELIDADRDSEGSDRESGGDDGDDDGTGPQCSHCGTRKTSVWRRSKEGAQVCNACGVYQRLRGTERPLSLKKNKVKPRTKHAPKGNE</sequence>
<dbReference type="PRINTS" id="PR00619">
    <property type="entry name" value="GATAZNFINGER"/>
</dbReference>
<evidence type="ECO:0000256" key="2">
    <source>
        <dbReference type="ARBA" id="ARBA00022723"/>
    </source>
</evidence>
<keyword evidence="2" id="KW-0479">Metal-binding</keyword>
<gene>
    <name evidence="9" type="ORF">JAAARDRAFT_60115</name>
</gene>
<evidence type="ECO:0000256" key="6">
    <source>
        <dbReference type="PROSITE-ProRule" id="PRU00094"/>
    </source>
</evidence>
<feature type="domain" description="GATA-type" evidence="8">
    <location>
        <begin position="253"/>
        <end position="306"/>
    </location>
</feature>
<evidence type="ECO:0000256" key="5">
    <source>
        <dbReference type="ARBA" id="ARBA00023242"/>
    </source>
</evidence>
<keyword evidence="5" id="KW-0539">Nucleus</keyword>
<feature type="compositionally biased region" description="Basic residues" evidence="7">
    <location>
        <begin position="297"/>
        <end position="315"/>
    </location>
</feature>
<evidence type="ECO:0000313" key="10">
    <source>
        <dbReference type="Proteomes" id="UP000027265"/>
    </source>
</evidence>
<evidence type="ECO:0000256" key="3">
    <source>
        <dbReference type="ARBA" id="ARBA00022771"/>
    </source>
</evidence>
<protein>
    <recommendedName>
        <fullName evidence="8">GATA-type domain-containing protein</fullName>
    </recommendedName>
</protein>
<dbReference type="Pfam" id="PF00320">
    <property type="entry name" value="GATA"/>
    <property type="match status" value="2"/>
</dbReference>
<dbReference type="Gene3D" id="3.30.50.10">
    <property type="entry name" value="Erythroid Transcription Factor GATA-1, subunit A"/>
    <property type="match status" value="2"/>
</dbReference>
<dbReference type="InParanoid" id="A0A067PMY7"/>
<dbReference type="HOGENOM" id="CLU_882964_0_0_1"/>
<dbReference type="GO" id="GO:0045165">
    <property type="term" value="P:cell fate commitment"/>
    <property type="evidence" value="ECO:0007669"/>
    <property type="project" value="TreeGrafter"/>
</dbReference>
<dbReference type="InterPro" id="IPR000679">
    <property type="entry name" value="Znf_GATA"/>
</dbReference>
<reference evidence="10" key="1">
    <citation type="journal article" date="2014" name="Proc. Natl. Acad. Sci. U.S.A.">
        <title>Extensive sampling of basidiomycete genomes demonstrates inadequacy of the white-rot/brown-rot paradigm for wood decay fungi.</title>
        <authorList>
            <person name="Riley R."/>
            <person name="Salamov A.A."/>
            <person name="Brown D.W."/>
            <person name="Nagy L.G."/>
            <person name="Floudas D."/>
            <person name="Held B.W."/>
            <person name="Levasseur A."/>
            <person name="Lombard V."/>
            <person name="Morin E."/>
            <person name="Otillar R."/>
            <person name="Lindquist E.A."/>
            <person name="Sun H."/>
            <person name="LaButti K.M."/>
            <person name="Schmutz J."/>
            <person name="Jabbour D."/>
            <person name="Luo H."/>
            <person name="Baker S.E."/>
            <person name="Pisabarro A.G."/>
            <person name="Walton J.D."/>
            <person name="Blanchette R.A."/>
            <person name="Henrissat B."/>
            <person name="Martin F."/>
            <person name="Cullen D."/>
            <person name="Hibbett D.S."/>
            <person name="Grigoriev I.V."/>
        </authorList>
    </citation>
    <scope>NUCLEOTIDE SEQUENCE [LARGE SCALE GENOMIC DNA]</scope>
    <source>
        <strain evidence="10">MUCL 33604</strain>
    </source>
</reference>
<dbReference type="GO" id="GO:0008270">
    <property type="term" value="F:zinc ion binding"/>
    <property type="evidence" value="ECO:0007669"/>
    <property type="project" value="UniProtKB-KW"/>
</dbReference>
<feature type="region of interest" description="Disordered" evidence="7">
    <location>
        <begin position="63"/>
        <end position="84"/>
    </location>
</feature>
<evidence type="ECO:0000256" key="1">
    <source>
        <dbReference type="ARBA" id="ARBA00004123"/>
    </source>
</evidence>
<organism evidence="9 10">
    <name type="scientific">Jaapia argillacea MUCL 33604</name>
    <dbReference type="NCBI Taxonomy" id="933084"/>
    <lineage>
        <taxon>Eukaryota</taxon>
        <taxon>Fungi</taxon>
        <taxon>Dikarya</taxon>
        <taxon>Basidiomycota</taxon>
        <taxon>Agaricomycotina</taxon>
        <taxon>Agaricomycetes</taxon>
        <taxon>Agaricomycetidae</taxon>
        <taxon>Jaapiales</taxon>
        <taxon>Jaapiaceae</taxon>
        <taxon>Jaapia</taxon>
    </lineage>
</organism>
<evidence type="ECO:0000256" key="4">
    <source>
        <dbReference type="ARBA" id="ARBA00022833"/>
    </source>
</evidence>
<feature type="compositionally biased region" description="Pro residues" evidence="7">
    <location>
        <begin position="173"/>
        <end position="189"/>
    </location>
</feature>
<feature type="region of interest" description="Disordered" evidence="7">
    <location>
        <begin position="228"/>
        <end position="267"/>
    </location>
</feature>
<feature type="region of interest" description="Disordered" evidence="7">
    <location>
        <begin position="98"/>
        <end position="193"/>
    </location>
</feature>
<feature type="region of interest" description="Disordered" evidence="7">
    <location>
        <begin position="294"/>
        <end position="315"/>
    </location>
</feature>
<feature type="domain" description="GATA-type" evidence="8">
    <location>
        <begin position="185"/>
        <end position="228"/>
    </location>
</feature>
<evidence type="ECO:0000256" key="7">
    <source>
        <dbReference type="SAM" id="MobiDB-lite"/>
    </source>
</evidence>
<dbReference type="GO" id="GO:0000122">
    <property type="term" value="P:negative regulation of transcription by RNA polymerase II"/>
    <property type="evidence" value="ECO:0007669"/>
    <property type="project" value="TreeGrafter"/>
</dbReference>
<dbReference type="InterPro" id="IPR039355">
    <property type="entry name" value="Transcription_factor_GATA"/>
</dbReference>
<dbReference type="PANTHER" id="PTHR10071">
    <property type="entry name" value="TRANSCRIPTION FACTOR GATA FAMILY MEMBER"/>
    <property type="match status" value="1"/>
</dbReference>
<keyword evidence="3 6" id="KW-0863">Zinc-finger</keyword>
<dbReference type="SMART" id="SM00401">
    <property type="entry name" value="ZnF_GATA"/>
    <property type="match status" value="2"/>
</dbReference>
<accession>A0A067PMY7</accession>
<dbReference type="PANTHER" id="PTHR10071:SF281">
    <property type="entry name" value="BOX A-BINDING FACTOR-RELATED"/>
    <property type="match status" value="1"/>
</dbReference>
<dbReference type="PROSITE" id="PS00344">
    <property type="entry name" value="GATA_ZN_FINGER_1"/>
    <property type="match status" value="1"/>
</dbReference>
<proteinExistence type="predicted"/>
<name>A0A067PMY7_9AGAM</name>
<dbReference type="EMBL" id="KL197726">
    <property type="protein sequence ID" value="KDQ55165.1"/>
    <property type="molecule type" value="Genomic_DNA"/>
</dbReference>
<keyword evidence="10" id="KW-1185">Reference proteome</keyword>